<feature type="compositionally biased region" description="Basic and acidic residues" evidence="1">
    <location>
        <begin position="49"/>
        <end position="59"/>
    </location>
</feature>
<dbReference type="OrthoDB" id="25887at2759"/>
<name>A0A086TMD2_9FUNG</name>
<feature type="compositionally biased region" description="Acidic residues" evidence="1">
    <location>
        <begin position="60"/>
        <end position="70"/>
    </location>
</feature>
<dbReference type="EMBL" id="KN042429">
    <property type="protein sequence ID" value="KFH63109.1"/>
    <property type="molecule type" value="Genomic_DNA"/>
</dbReference>
<dbReference type="Gene3D" id="1.10.8.10">
    <property type="entry name" value="DNA helicase RuvA subunit, C-terminal domain"/>
    <property type="match status" value="1"/>
</dbReference>
<dbReference type="CDD" id="cd14348">
    <property type="entry name" value="UBA_p47"/>
    <property type="match status" value="1"/>
</dbReference>
<sequence length="83" mass="8789">MADHAELIAVSGAAPEQAQFYLEANNWDLNAATSSFYEEPQEGAASGGRDNRGASRVDEDCIGDDEDLDDVLAQSAPKSASKQ</sequence>
<evidence type="ECO:0000256" key="1">
    <source>
        <dbReference type="SAM" id="MobiDB-lite"/>
    </source>
</evidence>
<dbReference type="Proteomes" id="UP000243308">
    <property type="component" value="Unassembled WGS sequence"/>
</dbReference>
<evidence type="ECO:0000313" key="3">
    <source>
        <dbReference type="Proteomes" id="UP000243308"/>
    </source>
</evidence>
<feature type="region of interest" description="Disordered" evidence="1">
    <location>
        <begin position="35"/>
        <end position="83"/>
    </location>
</feature>
<reference evidence="2 3" key="1">
    <citation type="submission" date="2011-02" db="EMBL/GenBank/DDBJ databases">
        <title>The Genome Sequence of Mortierella verticillata NRRL 6337.</title>
        <authorList>
            <consortium name="The Broad Institute Genome Sequencing Platform"/>
            <person name="Russ C."/>
            <person name="Cuomo C."/>
            <person name="Burger G."/>
            <person name="Gray M.W."/>
            <person name="Holland P.W.H."/>
            <person name="King N."/>
            <person name="Lang F.B.F."/>
            <person name="Roger A.J."/>
            <person name="Ruiz-Trillo I."/>
            <person name="Young S.K."/>
            <person name="Zeng Q."/>
            <person name="Gargeya S."/>
            <person name="Alvarado L."/>
            <person name="Berlin A."/>
            <person name="Chapman S.B."/>
            <person name="Chen Z."/>
            <person name="Freedman E."/>
            <person name="Gellesch M."/>
            <person name="Goldberg J."/>
            <person name="Griggs A."/>
            <person name="Gujja S."/>
            <person name="Heilman E."/>
            <person name="Heiman D."/>
            <person name="Howarth C."/>
            <person name="Mehta T."/>
            <person name="Neiman D."/>
            <person name="Pearson M."/>
            <person name="Roberts A."/>
            <person name="Saif S."/>
            <person name="Shea T."/>
            <person name="Shenoy N."/>
            <person name="Sisk P."/>
            <person name="Stolte C."/>
            <person name="Sykes S."/>
            <person name="White J."/>
            <person name="Yandava C."/>
            <person name="Haas B."/>
            <person name="Nusbaum C."/>
            <person name="Birren B."/>
        </authorList>
    </citation>
    <scope>NUCLEOTIDE SEQUENCE [LARGE SCALE GENOMIC DNA]</scope>
    <source>
        <strain evidence="2 3">NRRL 6337</strain>
    </source>
</reference>
<accession>A0A086TMD2</accession>
<evidence type="ECO:0008006" key="4">
    <source>
        <dbReference type="Google" id="ProtNLM"/>
    </source>
</evidence>
<evidence type="ECO:0000313" key="2">
    <source>
        <dbReference type="EMBL" id="KFH63109.1"/>
    </source>
</evidence>
<dbReference type="AlphaFoldDB" id="A0A086TMD2"/>
<keyword evidence="3" id="KW-1185">Reference proteome</keyword>
<dbReference type="Pfam" id="PF14555">
    <property type="entry name" value="UBA_4"/>
    <property type="match status" value="1"/>
</dbReference>
<dbReference type="InterPro" id="IPR009060">
    <property type="entry name" value="UBA-like_sf"/>
</dbReference>
<proteinExistence type="predicted"/>
<organism evidence="2 3">
    <name type="scientific">Podila verticillata NRRL 6337</name>
    <dbReference type="NCBI Taxonomy" id="1069443"/>
    <lineage>
        <taxon>Eukaryota</taxon>
        <taxon>Fungi</taxon>
        <taxon>Fungi incertae sedis</taxon>
        <taxon>Mucoromycota</taxon>
        <taxon>Mortierellomycotina</taxon>
        <taxon>Mortierellomycetes</taxon>
        <taxon>Mortierellales</taxon>
        <taxon>Mortierellaceae</taxon>
        <taxon>Podila</taxon>
    </lineage>
</organism>
<dbReference type="SUPFAM" id="SSF46934">
    <property type="entry name" value="UBA-like"/>
    <property type="match status" value="1"/>
</dbReference>
<protein>
    <recommendedName>
        <fullName evidence="4">TAP-C domain-containing protein</fullName>
    </recommendedName>
</protein>
<gene>
    <name evidence="2" type="ORF">MVEG_11146</name>
</gene>